<dbReference type="GO" id="GO:0016020">
    <property type="term" value="C:membrane"/>
    <property type="evidence" value="ECO:0007669"/>
    <property type="project" value="InterPro"/>
</dbReference>
<evidence type="ECO:0000256" key="6">
    <source>
        <dbReference type="ARBA" id="ARBA00023246"/>
    </source>
</evidence>
<feature type="region of interest" description="Disordered" evidence="8">
    <location>
        <begin position="354"/>
        <end position="399"/>
    </location>
</feature>
<evidence type="ECO:0000256" key="1">
    <source>
        <dbReference type="ARBA" id="ARBA00004613"/>
    </source>
</evidence>
<feature type="region of interest" description="Disordered" evidence="8">
    <location>
        <begin position="35"/>
        <end position="66"/>
    </location>
</feature>
<proteinExistence type="inferred from homology"/>
<organism evidence="10 11">
    <name type="scientific">Ridgeia piscesae</name>
    <name type="common">Tubeworm</name>
    <dbReference type="NCBI Taxonomy" id="27915"/>
    <lineage>
        <taxon>Eukaryota</taxon>
        <taxon>Metazoa</taxon>
        <taxon>Spiralia</taxon>
        <taxon>Lophotrochozoa</taxon>
        <taxon>Annelida</taxon>
        <taxon>Polychaeta</taxon>
        <taxon>Sedentaria</taxon>
        <taxon>Canalipalpata</taxon>
        <taxon>Sabellida</taxon>
        <taxon>Siboglinidae</taxon>
        <taxon>Ridgeia</taxon>
    </lineage>
</organism>
<evidence type="ECO:0000256" key="5">
    <source>
        <dbReference type="ARBA" id="ARBA00023030"/>
    </source>
</evidence>
<evidence type="ECO:0000256" key="2">
    <source>
        <dbReference type="ARBA" id="ARBA00006686"/>
    </source>
</evidence>
<evidence type="ECO:0000256" key="4">
    <source>
        <dbReference type="ARBA" id="ARBA00022729"/>
    </source>
</evidence>
<evidence type="ECO:0000256" key="3">
    <source>
        <dbReference type="ARBA" id="ARBA00022525"/>
    </source>
</evidence>
<dbReference type="Pfam" id="PF03128">
    <property type="entry name" value="CXCXC"/>
    <property type="match status" value="1"/>
</dbReference>
<feature type="domain" description="Platelet-derived growth factor (PDGF) family profile" evidence="9">
    <location>
        <begin position="97"/>
        <end position="187"/>
    </location>
</feature>
<dbReference type="Gene3D" id="2.10.90.10">
    <property type="entry name" value="Cystine-knot cytokines"/>
    <property type="match status" value="1"/>
</dbReference>
<dbReference type="GO" id="GO:0005615">
    <property type="term" value="C:extracellular space"/>
    <property type="evidence" value="ECO:0007669"/>
    <property type="project" value="TreeGrafter"/>
</dbReference>
<dbReference type="SMART" id="SM00141">
    <property type="entry name" value="PDGF"/>
    <property type="match status" value="1"/>
</dbReference>
<keyword evidence="5 7" id="KW-0339">Growth factor</keyword>
<dbReference type="InterPro" id="IPR004153">
    <property type="entry name" value="CXCXC_repeat"/>
</dbReference>
<dbReference type="GO" id="GO:0051781">
    <property type="term" value="P:positive regulation of cell division"/>
    <property type="evidence" value="ECO:0007669"/>
    <property type="project" value="UniProtKB-KW"/>
</dbReference>
<feature type="compositionally biased region" description="Acidic residues" evidence="8">
    <location>
        <begin position="357"/>
        <end position="368"/>
    </location>
</feature>
<dbReference type="GO" id="GO:0008083">
    <property type="term" value="F:growth factor activity"/>
    <property type="evidence" value="ECO:0007669"/>
    <property type="project" value="UniProtKB-KW"/>
</dbReference>
<dbReference type="Pfam" id="PF00341">
    <property type="entry name" value="PDGF"/>
    <property type="match status" value="1"/>
</dbReference>
<comment type="caution">
    <text evidence="10">The sequence shown here is derived from an EMBL/GenBank/DDBJ whole genome shotgun (WGS) entry which is preliminary data.</text>
</comment>
<dbReference type="InterPro" id="IPR029034">
    <property type="entry name" value="Cystine-knot_cytokine"/>
</dbReference>
<dbReference type="InterPro" id="IPR000072">
    <property type="entry name" value="PDGF/VEGF_dom"/>
</dbReference>
<keyword evidence="4" id="KW-0732">Signal</keyword>
<evidence type="ECO:0000259" key="9">
    <source>
        <dbReference type="PROSITE" id="PS50278"/>
    </source>
</evidence>
<protein>
    <recommendedName>
        <fullName evidence="9">Platelet-derived growth factor (PDGF) family profile domain-containing protein</fullName>
    </recommendedName>
</protein>
<feature type="compositionally biased region" description="Basic residues" evidence="8">
    <location>
        <begin position="375"/>
        <end position="386"/>
    </location>
</feature>
<sequence>MFAQLEDNVDSVKVIPVSMLRQMMSQKSAKDFIKNMIIPKPPPPPVDTEGEAEERMRPGAPGGAVSKSREEELLFTHEGSVDPTGVEIVASQMSEPANCKPSMKAVPIPRGSSANSVFWPMCVNVQRCGGCCDSDLFSCVPTSVKMVTFFVVNATYPYPGANKFQIEGLASFQLEQHQACDCRCTVQRRHCHPTKHEYLEDSCRCQCKNTHASTQCSLRKKWDERRCACVCEKQYQCYDNEFFDSETCSCQRRRGRMRSSVTRSSNPCSRITCDSNKEPVISGSQCLCKIDPCKEINCRPQFEPVRVGSKCECRYAQSAGSDIRPGYLDVFGFGSRTDAEDETSVAAGGINIANLGGDDDLSLPEEEPTTTTARPRTRPGRRRRPSGVHSVLPGSMVEM</sequence>
<keyword evidence="11" id="KW-1185">Reference proteome</keyword>
<evidence type="ECO:0000313" key="10">
    <source>
        <dbReference type="EMBL" id="KAK2181011.1"/>
    </source>
</evidence>
<gene>
    <name evidence="10" type="ORF">NP493_415g00018</name>
</gene>
<dbReference type="AlphaFoldDB" id="A0AAD9L0W7"/>
<evidence type="ECO:0000256" key="8">
    <source>
        <dbReference type="SAM" id="MobiDB-lite"/>
    </source>
</evidence>
<comment type="similarity">
    <text evidence="2 7">Belongs to the PDGF/VEGF growth factor family.</text>
</comment>
<name>A0AAD9L0W7_RIDPI</name>
<dbReference type="PANTHER" id="PTHR11633:SF1">
    <property type="entry name" value="LD28763P"/>
    <property type="match status" value="1"/>
</dbReference>
<dbReference type="Proteomes" id="UP001209878">
    <property type="component" value="Unassembled WGS sequence"/>
</dbReference>
<dbReference type="PANTHER" id="PTHR11633">
    <property type="entry name" value="PLATELET-DERIVED GROWTH FACTOR"/>
    <property type="match status" value="1"/>
</dbReference>
<dbReference type="PROSITE" id="PS50278">
    <property type="entry name" value="PDGF_2"/>
    <property type="match status" value="1"/>
</dbReference>
<dbReference type="SUPFAM" id="SSF57501">
    <property type="entry name" value="Cystine-knot cytokines"/>
    <property type="match status" value="1"/>
</dbReference>
<accession>A0AAD9L0W7</accession>
<dbReference type="GO" id="GO:0008284">
    <property type="term" value="P:positive regulation of cell population proliferation"/>
    <property type="evidence" value="ECO:0007669"/>
    <property type="project" value="TreeGrafter"/>
</dbReference>
<reference evidence="10" key="1">
    <citation type="journal article" date="2023" name="Mol. Biol. Evol.">
        <title>Third-Generation Sequencing Reveals the Adaptive Role of the Epigenome in Three Deep-Sea Polychaetes.</title>
        <authorList>
            <person name="Perez M."/>
            <person name="Aroh O."/>
            <person name="Sun Y."/>
            <person name="Lan Y."/>
            <person name="Juniper S.K."/>
            <person name="Young C.R."/>
            <person name="Angers B."/>
            <person name="Qian P.Y."/>
        </authorList>
    </citation>
    <scope>NUCLEOTIDE SEQUENCE</scope>
    <source>
        <strain evidence="10">R07B-5</strain>
    </source>
</reference>
<keyword evidence="3" id="KW-0964">Secreted</keyword>
<comment type="subcellular location">
    <subcellularLocation>
        <location evidence="1">Secreted</location>
    </subcellularLocation>
</comment>
<dbReference type="GO" id="GO:0070851">
    <property type="term" value="F:growth factor receptor binding"/>
    <property type="evidence" value="ECO:0007669"/>
    <property type="project" value="TreeGrafter"/>
</dbReference>
<evidence type="ECO:0000313" key="11">
    <source>
        <dbReference type="Proteomes" id="UP001209878"/>
    </source>
</evidence>
<evidence type="ECO:0000256" key="7">
    <source>
        <dbReference type="RuleBase" id="RU003818"/>
    </source>
</evidence>
<dbReference type="EMBL" id="JAODUO010000415">
    <property type="protein sequence ID" value="KAK2181011.1"/>
    <property type="molecule type" value="Genomic_DNA"/>
</dbReference>
<keyword evidence="6" id="KW-0497">Mitogen</keyword>